<dbReference type="Proteomes" id="UP000027604">
    <property type="component" value="Chromosome I"/>
</dbReference>
<dbReference type="PATRIC" id="fig|1349767.4.peg.30"/>
<proteinExistence type="predicted"/>
<dbReference type="AlphaFoldDB" id="W0V9M2"/>
<gene>
    <name evidence="1" type="ORF">GJA_3424</name>
</gene>
<dbReference type="KEGG" id="jag:GJA_3424"/>
<reference evidence="1 2" key="1">
    <citation type="journal article" date="2015" name="Genome Announc.">
        <title>Genome Sequence of Mushroom Soft-Rot Pathogen Janthinobacterium agaricidamnosum.</title>
        <authorList>
            <person name="Graupner K."/>
            <person name="Lackner G."/>
            <person name="Hertweck C."/>
        </authorList>
    </citation>
    <scope>NUCLEOTIDE SEQUENCE [LARGE SCALE GENOMIC DNA]</scope>
    <source>
        <strain evidence="2">NBRC 102515 / DSM 9628</strain>
    </source>
</reference>
<dbReference type="SUPFAM" id="SSF53335">
    <property type="entry name" value="S-adenosyl-L-methionine-dependent methyltransferases"/>
    <property type="match status" value="1"/>
</dbReference>
<dbReference type="eggNOG" id="COG5285">
    <property type="taxonomic scope" value="Bacteria"/>
</dbReference>
<organism evidence="1 2">
    <name type="scientific">Janthinobacterium agaricidamnosum NBRC 102515 = DSM 9628</name>
    <dbReference type="NCBI Taxonomy" id="1349767"/>
    <lineage>
        <taxon>Bacteria</taxon>
        <taxon>Pseudomonadati</taxon>
        <taxon>Pseudomonadota</taxon>
        <taxon>Betaproteobacteria</taxon>
        <taxon>Burkholderiales</taxon>
        <taxon>Oxalobacteraceae</taxon>
        <taxon>Janthinobacterium</taxon>
    </lineage>
</organism>
<sequence>MEASAAQAGLAGIARAIADPLRPLESLIGEAGQLRSLVEQHTRLSMAASDHMTAGERILESGWAISPVQAGLCAREPLRSAAFIKGLAAAIGDALTGHAPVSVLYAGCGPFALLALPLMAIFSPQQVQFTILEVHPETLAYARELIEGCGYGGHVREFVCADAALYRIPAASMPQVIVSETMNTALGKEPQVAIMRNLFLQAPLAALVPTAVSVHLGLPGRSRRHPCADWGEVFTLNASNMRAWRDAGAASLPAASIKLPTVLHATEPRLLTRIQVYRDIVLSDYDCSLNLPLRLPGKPLLAGAATLHFHYRLGRQPGLVCEVGTGKA</sequence>
<protein>
    <submittedName>
        <fullName evidence="1">Uncharacterized protein</fullName>
    </submittedName>
</protein>
<dbReference type="InterPro" id="IPR029063">
    <property type="entry name" value="SAM-dependent_MTases_sf"/>
</dbReference>
<accession>W0V9M2</accession>
<dbReference type="HOGENOM" id="CLU_049591_0_0_4"/>
<keyword evidence="2" id="KW-1185">Reference proteome</keyword>
<evidence type="ECO:0000313" key="1">
    <source>
        <dbReference type="EMBL" id="CDG84043.1"/>
    </source>
</evidence>
<evidence type="ECO:0000313" key="2">
    <source>
        <dbReference type="Proteomes" id="UP000027604"/>
    </source>
</evidence>
<dbReference type="EMBL" id="HG322949">
    <property type="protein sequence ID" value="CDG84043.1"/>
    <property type="molecule type" value="Genomic_DNA"/>
</dbReference>
<name>W0V9M2_9BURK</name>
<dbReference type="Gene3D" id="3.40.50.150">
    <property type="entry name" value="Vaccinia Virus protein VP39"/>
    <property type="match status" value="1"/>
</dbReference>
<dbReference type="STRING" id="1349767.GJA_3424"/>